<keyword evidence="3" id="KW-1185">Reference proteome</keyword>
<dbReference type="AlphaFoldDB" id="A0AAJ0D8F0"/>
<feature type="domain" description="F-box" evidence="1">
    <location>
        <begin position="1"/>
        <end position="52"/>
    </location>
</feature>
<accession>A0AAJ0D8F0</accession>
<dbReference type="PROSITE" id="PS50181">
    <property type="entry name" value="FBOX"/>
    <property type="match status" value="1"/>
</dbReference>
<evidence type="ECO:0000259" key="1">
    <source>
        <dbReference type="PROSITE" id="PS50181"/>
    </source>
</evidence>
<evidence type="ECO:0000313" key="3">
    <source>
        <dbReference type="Proteomes" id="UP001271007"/>
    </source>
</evidence>
<organism evidence="2 3">
    <name type="scientific">Extremus antarcticus</name>
    <dbReference type="NCBI Taxonomy" id="702011"/>
    <lineage>
        <taxon>Eukaryota</taxon>
        <taxon>Fungi</taxon>
        <taxon>Dikarya</taxon>
        <taxon>Ascomycota</taxon>
        <taxon>Pezizomycotina</taxon>
        <taxon>Dothideomycetes</taxon>
        <taxon>Dothideomycetidae</taxon>
        <taxon>Mycosphaerellales</taxon>
        <taxon>Extremaceae</taxon>
        <taxon>Extremus</taxon>
    </lineage>
</organism>
<gene>
    <name evidence="2" type="ORF">LTR09_009752</name>
</gene>
<name>A0AAJ0D8F0_9PEZI</name>
<comment type="caution">
    <text evidence="2">The sequence shown here is derived from an EMBL/GenBank/DDBJ whole genome shotgun (WGS) entry which is preliminary data.</text>
</comment>
<protein>
    <recommendedName>
        <fullName evidence="1">F-box domain-containing protein</fullName>
    </recommendedName>
</protein>
<dbReference type="EMBL" id="JAWDJX010000044">
    <property type="protein sequence ID" value="KAK3048857.1"/>
    <property type="molecule type" value="Genomic_DNA"/>
</dbReference>
<evidence type="ECO:0000313" key="2">
    <source>
        <dbReference type="EMBL" id="KAK3048857.1"/>
    </source>
</evidence>
<dbReference type="InterPro" id="IPR001810">
    <property type="entry name" value="F-box_dom"/>
</dbReference>
<proteinExistence type="predicted"/>
<sequence>MASLSSLPVELIERIYDFLDPGTHLDFSLISKSLAYHSRDLLEHHRQCRERLRTAHVSTHDLTARNLLNTIAQDHVAAWHIRDLELSSSGTSPLAEVDRYALEVDLYGLLEARLWSPMVNRIPQPTSTLDAIHKALEDCSLSTKQFILLTALCTRLRTLKLHAFERSASNNDASHENAEPVEELAGLLLLLSSQESSASLAIWPPGLQTLRKLVLHGSDARYPFPNTDLAPHTVASFFLLPTISTVHLTKMRWEARHQPIASNHPPSAVRHTILEHVQGPAANEVVNQLIAMAPNLTSLFLRACSFDGGNVCEPDLPCHQLERVVFDGRADSLSEFYHHLGFPWNHLAAMKAIKILTLDVLDMMPCSTRRSMVEVKYKGEGREEFLQRFVDSIPPTLEVLMLQHPPHQRLNDREMQKVGDALMRLVEEKRCPGLEAIYADKFEGWMHGMRNQWGAATPGNWLEDVQVLMKNRGIAMYGQKDEGATNRFIEKVCSELC</sequence>
<reference evidence="2" key="1">
    <citation type="submission" date="2023-04" db="EMBL/GenBank/DDBJ databases">
        <title>Black Yeasts Isolated from many extreme environments.</title>
        <authorList>
            <person name="Coleine C."/>
            <person name="Stajich J.E."/>
            <person name="Selbmann L."/>
        </authorList>
    </citation>
    <scope>NUCLEOTIDE SEQUENCE</scope>
    <source>
        <strain evidence="2">CCFEE 5312</strain>
    </source>
</reference>
<dbReference type="Proteomes" id="UP001271007">
    <property type="component" value="Unassembled WGS sequence"/>
</dbReference>